<reference evidence="2 3" key="1">
    <citation type="submission" date="2019-04" db="EMBL/GenBank/DDBJ databases">
        <title>Mesorhizobium composti sp. nov., isolated from compost.</title>
        <authorList>
            <person name="Lin S.-Y."/>
            <person name="Hameed A."/>
            <person name="Hsieh Y.-T."/>
            <person name="Young C.-C."/>
        </authorList>
    </citation>
    <scope>NUCLEOTIDE SEQUENCE [LARGE SCALE GENOMIC DNA]</scope>
    <source>
        <strain evidence="2 3">CC-YTH430</strain>
    </source>
</reference>
<name>A0ABY2QCB4_9HYPH</name>
<dbReference type="Pfam" id="PF16233">
    <property type="entry name" value="DUF4893"/>
    <property type="match status" value="1"/>
</dbReference>
<keyword evidence="3" id="KW-1185">Reference proteome</keyword>
<feature type="chain" id="PRO_5045267063" evidence="1">
    <location>
        <begin position="26"/>
        <end position="196"/>
    </location>
</feature>
<gene>
    <name evidence="2" type="ORF">E6C48_01430</name>
</gene>
<evidence type="ECO:0000256" key="1">
    <source>
        <dbReference type="SAM" id="SignalP"/>
    </source>
</evidence>
<feature type="signal peptide" evidence="1">
    <location>
        <begin position="1"/>
        <end position="25"/>
    </location>
</feature>
<dbReference type="RefSeq" id="WP_136353224.1">
    <property type="nucleotide sequence ID" value="NZ_SSNY01000001.1"/>
</dbReference>
<organism evidence="2 3">
    <name type="scientific">Ollibium composti</name>
    <dbReference type="NCBI Taxonomy" id="2675109"/>
    <lineage>
        <taxon>Bacteria</taxon>
        <taxon>Pseudomonadati</taxon>
        <taxon>Pseudomonadota</taxon>
        <taxon>Alphaproteobacteria</taxon>
        <taxon>Hyphomicrobiales</taxon>
        <taxon>Phyllobacteriaceae</taxon>
        <taxon>Ollibium</taxon>
    </lineage>
</organism>
<proteinExistence type="predicted"/>
<dbReference type="Proteomes" id="UP000306441">
    <property type="component" value="Unassembled WGS sequence"/>
</dbReference>
<protein>
    <submittedName>
        <fullName evidence="2">DUF4893 domain-containing protein</fullName>
    </submittedName>
</protein>
<dbReference type="InterPro" id="IPR032609">
    <property type="entry name" value="DUF4893"/>
</dbReference>
<dbReference type="EMBL" id="SSNY01000001">
    <property type="protein sequence ID" value="THF59745.1"/>
    <property type="molecule type" value="Genomic_DNA"/>
</dbReference>
<sequence length="196" mass="21340">MKPRIAVLAALVGSLAVSLAAPALADGVVQKLMTPSDKAKLEKYGETRKAAIAAAQKGEPAEVKEFNAVLARPPVAFSDKDLTGNWKCRTIKAGGDFGVLVIYGWFKCKVSDDGSGWVLEKLTGSQRTKGRFYDDNAKRAIYLGSFFVEGDPVLPYGSGPKSDQVGYAFRTGPNTWRLELPAPYYESNLDILEFKR</sequence>
<keyword evidence="1" id="KW-0732">Signal</keyword>
<accession>A0ABY2QCB4</accession>
<comment type="caution">
    <text evidence="2">The sequence shown here is derived from an EMBL/GenBank/DDBJ whole genome shotgun (WGS) entry which is preliminary data.</text>
</comment>
<evidence type="ECO:0000313" key="2">
    <source>
        <dbReference type="EMBL" id="THF59745.1"/>
    </source>
</evidence>
<evidence type="ECO:0000313" key="3">
    <source>
        <dbReference type="Proteomes" id="UP000306441"/>
    </source>
</evidence>